<feature type="signal peptide" evidence="2">
    <location>
        <begin position="1"/>
        <end position="23"/>
    </location>
</feature>
<dbReference type="EMBL" id="MU150281">
    <property type="protein sequence ID" value="KAF9461613.1"/>
    <property type="molecule type" value="Genomic_DNA"/>
</dbReference>
<protein>
    <submittedName>
        <fullName evidence="3">Uncharacterized protein</fullName>
    </submittedName>
</protein>
<dbReference type="AlphaFoldDB" id="A0A9P5Y1K7"/>
<keyword evidence="4" id="KW-1185">Reference proteome</keyword>
<evidence type="ECO:0000256" key="2">
    <source>
        <dbReference type="SAM" id="SignalP"/>
    </source>
</evidence>
<reference evidence="3" key="1">
    <citation type="submission" date="2020-11" db="EMBL/GenBank/DDBJ databases">
        <authorList>
            <consortium name="DOE Joint Genome Institute"/>
            <person name="Ahrendt S."/>
            <person name="Riley R."/>
            <person name="Andreopoulos W."/>
            <person name="Labutti K."/>
            <person name="Pangilinan J."/>
            <person name="Ruiz-Duenas F.J."/>
            <person name="Barrasa J.M."/>
            <person name="Sanchez-Garcia M."/>
            <person name="Camarero S."/>
            <person name="Miyauchi S."/>
            <person name="Serrano A."/>
            <person name="Linde D."/>
            <person name="Babiker R."/>
            <person name="Drula E."/>
            <person name="Ayuso-Fernandez I."/>
            <person name="Pacheco R."/>
            <person name="Padilla G."/>
            <person name="Ferreira P."/>
            <person name="Barriuso J."/>
            <person name="Kellner H."/>
            <person name="Castanera R."/>
            <person name="Alfaro M."/>
            <person name="Ramirez L."/>
            <person name="Pisabarro A.G."/>
            <person name="Kuo A."/>
            <person name="Tritt A."/>
            <person name="Lipzen A."/>
            <person name="He G."/>
            <person name="Yan M."/>
            <person name="Ng V."/>
            <person name="Cullen D."/>
            <person name="Martin F."/>
            <person name="Rosso M.-N."/>
            <person name="Henrissat B."/>
            <person name="Hibbett D."/>
            <person name="Martinez A.T."/>
            <person name="Grigoriev I.V."/>
        </authorList>
    </citation>
    <scope>NUCLEOTIDE SEQUENCE</scope>
    <source>
        <strain evidence="3">CBS 247.69</strain>
    </source>
</reference>
<evidence type="ECO:0000313" key="3">
    <source>
        <dbReference type="EMBL" id="KAF9461613.1"/>
    </source>
</evidence>
<evidence type="ECO:0000313" key="4">
    <source>
        <dbReference type="Proteomes" id="UP000807353"/>
    </source>
</evidence>
<feature type="region of interest" description="Disordered" evidence="1">
    <location>
        <begin position="62"/>
        <end position="82"/>
    </location>
</feature>
<dbReference type="Proteomes" id="UP000807353">
    <property type="component" value="Unassembled WGS sequence"/>
</dbReference>
<gene>
    <name evidence="3" type="ORF">BDZ94DRAFT_1237489</name>
</gene>
<feature type="chain" id="PRO_5040285319" evidence="2">
    <location>
        <begin position="24"/>
        <end position="231"/>
    </location>
</feature>
<accession>A0A9P5Y1K7</accession>
<keyword evidence="2" id="KW-0732">Signal</keyword>
<organism evidence="3 4">
    <name type="scientific">Collybia nuda</name>
    <dbReference type="NCBI Taxonomy" id="64659"/>
    <lineage>
        <taxon>Eukaryota</taxon>
        <taxon>Fungi</taxon>
        <taxon>Dikarya</taxon>
        <taxon>Basidiomycota</taxon>
        <taxon>Agaricomycotina</taxon>
        <taxon>Agaricomycetes</taxon>
        <taxon>Agaricomycetidae</taxon>
        <taxon>Agaricales</taxon>
        <taxon>Tricholomatineae</taxon>
        <taxon>Clitocybaceae</taxon>
        <taxon>Collybia</taxon>
    </lineage>
</organism>
<evidence type="ECO:0000256" key="1">
    <source>
        <dbReference type="SAM" id="MobiDB-lite"/>
    </source>
</evidence>
<proteinExistence type="predicted"/>
<sequence length="231" mass="24814">MSRAATTTLLFALVALLVLPGLAAPLRFRRADADTLRPRDLDQAAPTLSLRQIGKIVIEGRAGPGPVVPSPEPTKVVRSPEPEVSVQPKVALRDVGKGLLNKLEQRAGSVPPPAARAVPDTGKPTISLRELGSNLLDKVERRAGFVPPQARRAPASTPSTPTVSLREVGSSFLEKLERRAGYVPPQARRSHVDTPKVAEKPAARSIIAADKCNFLHWKAQVEQGSPLFHKV</sequence>
<comment type="caution">
    <text evidence="3">The sequence shown here is derived from an EMBL/GenBank/DDBJ whole genome shotgun (WGS) entry which is preliminary data.</text>
</comment>
<name>A0A9P5Y1K7_9AGAR</name>